<dbReference type="InterPro" id="IPR018392">
    <property type="entry name" value="LysM"/>
</dbReference>
<dbReference type="AlphaFoldDB" id="A0A2T0WP27"/>
<evidence type="ECO:0000259" key="3">
    <source>
        <dbReference type="PROSITE" id="PS51782"/>
    </source>
</evidence>
<organism evidence="4 5">
    <name type="scientific">Mongoliibacter ruber</name>
    <dbReference type="NCBI Taxonomy" id="1750599"/>
    <lineage>
        <taxon>Bacteria</taxon>
        <taxon>Pseudomonadati</taxon>
        <taxon>Bacteroidota</taxon>
        <taxon>Cytophagia</taxon>
        <taxon>Cytophagales</taxon>
        <taxon>Cyclobacteriaceae</taxon>
        <taxon>Mongoliibacter</taxon>
    </lineage>
</organism>
<feature type="signal peptide" evidence="2">
    <location>
        <begin position="1"/>
        <end position="19"/>
    </location>
</feature>
<feature type="compositionally biased region" description="Low complexity" evidence="1">
    <location>
        <begin position="202"/>
        <end position="218"/>
    </location>
</feature>
<accession>A0A2T0WP27</accession>
<dbReference type="Proteomes" id="UP000238157">
    <property type="component" value="Unassembled WGS sequence"/>
</dbReference>
<dbReference type="Gene3D" id="3.10.350.10">
    <property type="entry name" value="LysM domain"/>
    <property type="match status" value="3"/>
</dbReference>
<evidence type="ECO:0000256" key="1">
    <source>
        <dbReference type="SAM" id="MobiDB-lite"/>
    </source>
</evidence>
<feature type="region of interest" description="Disordered" evidence="1">
    <location>
        <begin position="152"/>
        <end position="222"/>
    </location>
</feature>
<dbReference type="RefSeq" id="WP_106133191.1">
    <property type="nucleotide sequence ID" value="NZ_PVTR01000004.1"/>
</dbReference>
<dbReference type="EMBL" id="PVTR01000004">
    <property type="protein sequence ID" value="PRY88461.1"/>
    <property type="molecule type" value="Genomic_DNA"/>
</dbReference>
<name>A0A2T0WP27_9BACT</name>
<sequence length="400" mass="43383">MKKLLVFSFAVLSFYQVNAMELIPMDSVGIEKIGDKTFIIHEVAQGETLFGLSRRYEVAVNDLLQNNTSLQEGLKLGQRIKVPYVAKEALPEGATLHKVSPGETLFSISKRYNASVSEVMEWNKLKGNDLSVGQALVIKNQKVAEAKPVETPVAATQPAAGTNPPSSAPPVTSPAKETASTTPPAVEKTKETVKGEVKKEVPAAPSTPASSTASPNTTKALPGDWITHTVEQGETLFSIAKKYEARIDDVISWNALSSNNLATGQKLKVGREPAEASSVPVVPSSVPIVVNNEKKEGQLVTKTEEEEEESTAYKNVKQNGLAEVIEGTGNHKKYLVLHRDAPVGTIMRVRNEENDQTIFARVVGKLPDTGDNNRLVIKLSKAAYDQLRAVNTRFPVEISY</sequence>
<dbReference type="OrthoDB" id="2149800at2"/>
<keyword evidence="5" id="KW-1185">Reference proteome</keyword>
<dbReference type="Gene3D" id="2.40.40.10">
    <property type="entry name" value="RlpA-like domain"/>
    <property type="match status" value="1"/>
</dbReference>
<dbReference type="InterPro" id="IPR036908">
    <property type="entry name" value="RlpA-like_sf"/>
</dbReference>
<dbReference type="SUPFAM" id="SSF54106">
    <property type="entry name" value="LysM domain"/>
    <property type="match status" value="3"/>
</dbReference>
<comment type="caution">
    <text evidence="4">The sequence shown here is derived from an EMBL/GenBank/DDBJ whole genome shotgun (WGS) entry which is preliminary data.</text>
</comment>
<dbReference type="SMART" id="SM00257">
    <property type="entry name" value="LysM"/>
    <property type="match status" value="3"/>
</dbReference>
<feature type="domain" description="LysM" evidence="3">
    <location>
        <begin position="95"/>
        <end position="138"/>
    </location>
</feature>
<dbReference type="PANTHER" id="PTHR33734">
    <property type="entry name" value="LYSM DOMAIN-CONTAINING GPI-ANCHORED PROTEIN 2"/>
    <property type="match status" value="1"/>
</dbReference>
<feature type="compositionally biased region" description="Basic and acidic residues" evidence="1">
    <location>
        <begin position="187"/>
        <end position="201"/>
    </location>
</feature>
<keyword evidence="2" id="KW-0732">Signal</keyword>
<dbReference type="CDD" id="cd00118">
    <property type="entry name" value="LysM"/>
    <property type="match status" value="3"/>
</dbReference>
<gene>
    <name evidence="4" type="ORF">CLW00_104112</name>
</gene>
<dbReference type="PROSITE" id="PS51782">
    <property type="entry name" value="LYSM"/>
    <property type="match status" value="3"/>
</dbReference>
<dbReference type="Pfam" id="PF01476">
    <property type="entry name" value="LysM"/>
    <property type="match status" value="3"/>
</dbReference>
<dbReference type="GO" id="GO:0008932">
    <property type="term" value="F:lytic endotransglycosylase activity"/>
    <property type="evidence" value="ECO:0007669"/>
    <property type="project" value="TreeGrafter"/>
</dbReference>
<evidence type="ECO:0000313" key="4">
    <source>
        <dbReference type="EMBL" id="PRY88461.1"/>
    </source>
</evidence>
<dbReference type="PANTHER" id="PTHR33734:SF22">
    <property type="entry name" value="MEMBRANE-BOUND LYTIC MUREIN TRANSGLYCOSYLASE D"/>
    <property type="match status" value="1"/>
</dbReference>
<protein>
    <submittedName>
        <fullName evidence="4">LysM domain-containing protein</fullName>
    </submittedName>
</protein>
<reference evidence="4 5" key="1">
    <citation type="submission" date="2018-03" db="EMBL/GenBank/DDBJ databases">
        <title>Genomic Encyclopedia of Archaeal and Bacterial Type Strains, Phase II (KMG-II): from individual species to whole genera.</title>
        <authorList>
            <person name="Goeker M."/>
        </authorList>
    </citation>
    <scope>NUCLEOTIDE SEQUENCE [LARGE SCALE GENOMIC DNA]</scope>
    <source>
        <strain evidence="4 5">DSM 27929</strain>
    </source>
</reference>
<dbReference type="InterPro" id="IPR036779">
    <property type="entry name" value="LysM_dom_sf"/>
</dbReference>
<proteinExistence type="predicted"/>
<evidence type="ECO:0000256" key="2">
    <source>
        <dbReference type="SAM" id="SignalP"/>
    </source>
</evidence>
<feature type="domain" description="LysM" evidence="3">
    <location>
        <begin position="226"/>
        <end position="269"/>
    </location>
</feature>
<feature type="chain" id="PRO_5015504679" evidence="2">
    <location>
        <begin position="20"/>
        <end position="400"/>
    </location>
</feature>
<feature type="domain" description="LysM" evidence="3">
    <location>
        <begin position="39"/>
        <end position="82"/>
    </location>
</feature>
<evidence type="ECO:0000313" key="5">
    <source>
        <dbReference type="Proteomes" id="UP000238157"/>
    </source>
</evidence>